<accession>A0A7W2A6M0</accession>
<reference evidence="1 2" key="1">
    <citation type="submission" date="2020-07" db="EMBL/GenBank/DDBJ databases">
        <authorList>
            <person name="Feng H."/>
        </authorList>
    </citation>
    <scope>NUCLEOTIDE SEQUENCE [LARGE SCALE GENOMIC DNA]</scope>
    <source>
        <strain evidence="2">s-10</strain>
    </source>
</reference>
<proteinExistence type="predicted"/>
<organism evidence="1 2">
    <name type="scientific">Paenactinomyces guangxiensis</name>
    <dbReference type="NCBI Taxonomy" id="1490290"/>
    <lineage>
        <taxon>Bacteria</taxon>
        <taxon>Bacillati</taxon>
        <taxon>Bacillota</taxon>
        <taxon>Bacilli</taxon>
        <taxon>Bacillales</taxon>
        <taxon>Thermoactinomycetaceae</taxon>
        <taxon>Paenactinomyces</taxon>
    </lineage>
</organism>
<evidence type="ECO:0000313" key="1">
    <source>
        <dbReference type="EMBL" id="MBA4493516.1"/>
    </source>
</evidence>
<protein>
    <submittedName>
        <fullName evidence="1">Uncharacterized protein</fullName>
    </submittedName>
</protein>
<dbReference type="AlphaFoldDB" id="A0A7W2A6M0"/>
<dbReference type="RefSeq" id="WP_181750739.1">
    <property type="nucleotide sequence ID" value="NZ_JACEIQ010000002.1"/>
</dbReference>
<comment type="caution">
    <text evidence="1">The sequence shown here is derived from an EMBL/GenBank/DDBJ whole genome shotgun (WGS) entry which is preliminary data.</text>
</comment>
<sequence length="92" mass="10338">MGHIYLTSEGVWTARGKYFDETNNIIPAQGKTSIKHSYDYWILDGYEITPIKSDFTNWNSFNPAHQTLFGAGFVNNLSSSTPAALFISPFLN</sequence>
<dbReference type="EMBL" id="JACEIQ010000002">
    <property type="protein sequence ID" value="MBA4493516.1"/>
    <property type="molecule type" value="Genomic_DNA"/>
</dbReference>
<keyword evidence="2" id="KW-1185">Reference proteome</keyword>
<name>A0A7W2A6M0_9BACL</name>
<dbReference type="Proteomes" id="UP000535491">
    <property type="component" value="Unassembled WGS sequence"/>
</dbReference>
<gene>
    <name evidence="1" type="ORF">H1191_04255</name>
</gene>
<evidence type="ECO:0000313" key="2">
    <source>
        <dbReference type="Proteomes" id="UP000535491"/>
    </source>
</evidence>